<gene>
    <name evidence="2" type="ORF">GLW00_03120</name>
</gene>
<dbReference type="PANTHER" id="PTHR43685">
    <property type="entry name" value="GLYCOSYLTRANSFERASE"/>
    <property type="match status" value="1"/>
</dbReference>
<evidence type="ECO:0000259" key="1">
    <source>
        <dbReference type="Pfam" id="PF00535"/>
    </source>
</evidence>
<sequence>MKVSVVIPTHNRASLLTKAVESVLKQSYQNLEVLVVSDGSTDNTDSLLEEYEKKDSRIKYISYQPAKGGNHARNTGIKAAEGDYIAFIDDDDEWVYNKIELQVQEFNKDSRYGLVYTGAKILYDDKGINYISTPQKTGDLSDDILISNCIGSTSSVMVKKSVLEEVGGFDEELKAQQDYDLWIRVCQNFMVGAVSEPLLIYHNYGNNTQISDSLKKYEESIDYISLKYKELYKDTSEKIRRDHNQASYKILITKALRNNEPKKARKYLLAHFRQKPSFFAISFFGLSFLKFETVLKLRSLKNLVKM</sequence>
<dbReference type="Pfam" id="PF00535">
    <property type="entry name" value="Glycos_transf_2"/>
    <property type="match status" value="1"/>
</dbReference>
<dbReference type="AlphaFoldDB" id="A0A845F7R0"/>
<dbReference type="GeneID" id="78005967"/>
<feature type="domain" description="Glycosyltransferase 2-like" evidence="1">
    <location>
        <begin position="4"/>
        <end position="163"/>
    </location>
</feature>
<proteinExistence type="predicted"/>
<evidence type="ECO:0000313" key="2">
    <source>
        <dbReference type="EMBL" id="MYL69824.1"/>
    </source>
</evidence>
<dbReference type="RefSeq" id="WP_160911126.1">
    <property type="nucleotide sequence ID" value="NZ_WMFA01000001.1"/>
</dbReference>
<dbReference type="GO" id="GO:0016740">
    <property type="term" value="F:transferase activity"/>
    <property type="evidence" value="ECO:0007669"/>
    <property type="project" value="UniProtKB-KW"/>
</dbReference>
<dbReference type="SUPFAM" id="SSF53448">
    <property type="entry name" value="Nucleotide-diphospho-sugar transferases"/>
    <property type="match status" value="1"/>
</dbReference>
<accession>A0A845F7R0</accession>
<reference evidence="2 3" key="1">
    <citation type="submission" date="2019-11" db="EMBL/GenBank/DDBJ databases">
        <title>Genome sequences of 17 halophilic strains isolated from different environments.</title>
        <authorList>
            <person name="Furrow R.E."/>
        </authorList>
    </citation>
    <scope>NUCLEOTIDE SEQUENCE [LARGE SCALE GENOMIC DNA]</scope>
    <source>
        <strain evidence="2 3">SL-4</strain>
    </source>
</reference>
<protein>
    <submittedName>
        <fullName evidence="2">Glycosyltransferase</fullName>
    </submittedName>
</protein>
<dbReference type="InterPro" id="IPR050834">
    <property type="entry name" value="Glycosyltransf_2"/>
</dbReference>
<dbReference type="InterPro" id="IPR001173">
    <property type="entry name" value="Glyco_trans_2-like"/>
</dbReference>
<dbReference type="InterPro" id="IPR029044">
    <property type="entry name" value="Nucleotide-diphossugar_trans"/>
</dbReference>
<dbReference type="Gene3D" id="3.90.550.10">
    <property type="entry name" value="Spore Coat Polysaccharide Biosynthesis Protein SpsA, Chain A"/>
    <property type="match status" value="1"/>
</dbReference>
<name>A0A845F7R0_9BACI</name>
<dbReference type="CDD" id="cd00761">
    <property type="entry name" value="Glyco_tranf_GTA_type"/>
    <property type="match status" value="1"/>
</dbReference>
<comment type="caution">
    <text evidence="2">The sequence shown here is derived from an EMBL/GenBank/DDBJ whole genome shotgun (WGS) entry which is preliminary data.</text>
</comment>
<dbReference type="EMBL" id="WMFA01000001">
    <property type="protein sequence ID" value="MYL69824.1"/>
    <property type="molecule type" value="Genomic_DNA"/>
</dbReference>
<dbReference type="Proteomes" id="UP000450457">
    <property type="component" value="Unassembled WGS sequence"/>
</dbReference>
<organism evidence="2 3">
    <name type="scientific">Halobacillus litoralis</name>
    <dbReference type="NCBI Taxonomy" id="45668"/>
    <lineage>
        <taxon>Bacteria</taxon>
        <taxon>Bacillati</taxon>
        <taxon>Bacillota</taxon>
        <taxon>Bacilli</taxon>
        <taxon>Bacillales</taxon>
        <taxon>Bacillaceae</taxon>
        <taxon>Halobacillus</taxon>
    </lineage>
</organism>
<evidence type="ECO:0000313" key="3">
    <source>
        <dbReference type="Proteomes" id="UP000450457"/>
    </source>
</evidence>
<dbReference type="OrthoDB" id="9785185at2"/>
<dbReference type="PANTHER" id="PTHR43685:SF2">
    <property type="entry name" value="GLYCOSYLTRANSFERASE 2-LIKE DOMAIN-CONTAINING PROTEIN"/>
    <property type="match status" value="1"/>
</dbReference>
<keyword evidence="2" id="KW-0808">Transferase</keyword>